<feature type="region of interest" description="Disordered" evidence="1">
    <location>
        <begin position="43"/>
        <end position="73"/>
    </location>
</feature>
<evidence type="ECO:0000313" key="4">
    <source>
        <dbReference type="Proteomes" id="UP001500013"/>
    </source>
</evidence>
<evidence type="ECO:0000313" key="3">
    <source>
        <dbReference type="EMBL" id="GAA1989279.1"/>
    </source>
</evidence>
<evidence type="ECO:0000256" key="2">
    <source>
        <dbReference type="SAM" id="Phobius"/>
    </source>
</evidence>
<keyword evidence="2" id="KW-0472">Membrane</keyword>
<keyword evidence="4" id="KW-1185">Reference proteome</keyword>
<gene>
    <name evidence="3" type="ORF">GCM10009817_33930</name>
</gene>
<sequence>MLASVPAAAQQPVFSLTNLIILGVVVAVVYPLQKKLRETVSRRRLERWAEEDRQAELERQKHDAPPPSDDEPS</sequence>
<evidence type="ECO:0000256" key="1">
    <source>
        <dbReference type="SAM" id="MobiDB-lite"/>
    </source>
</evidence>
<dbReference type="EMBL" id="BAAAPU010000009">
    <property type="protein sequence ID" value="GAA1989279.1"/>
    <property type="molecule type" value="Genomic_DNA"/>
</dbReference>
<feature type="compositionally biased region" description="Basic and acidic residues" evidence="1">
    <location>
        <begin position="43"/>
        <end position="64"/>
    </location>
</feature>
<organism evidence="3 4">
    <name type="scientific">Terrabacter lapilli</name>
    <dbReference type="NCBI Taxonomy" id="436231"/>
    <lineage>
        <taxon>Bacteria</taxon>
        <taxon>Bacillati</taxon>
        <taxon>Actinomycetota</taxon>
        <taxon>Actinomycetes</taxon>
        <taxon>Micrococcales</taxon>
        <taxon>Intrasporangiaceae</taxon>
        <taxon>Terrabacter</taxon>
    </lineage>
</organism>
<name>A0ABN2SMB7_9MICO</name>
<keyword evidence="2" id="KW-0812">Transmembrane</keyword>
<feature type="transmembrane region" description="Helical" evidence="2">
    <location>
        <begin position="12"/>
        <end position="32"/>
    </location>
</feature>
<accession>A0ABN2SMB7</accession>
<keyword evidence="2" id="KW-1133">Transmembrane helix</keyword>
<dbReference type="Proteomes" id="UP001500013">
    <property type="component" value="Unassembled WGS sequence"/>
</dbReference>
<dbReference type="RefSeq" id="WP_344065276.1">
    <property type="nucleotide sequence ID" value="NZ_BAAAPU010000009.1"/>
</dbReference>
<comment type="caution">
    <text evidence="3">The sequence shown here is derived from an EMBL/GenBank/DDBJ whole genome shotgun (WGS) entry which is preliminary data.</text>
</comment>
<reference evidence="4" key="1">
    <citation type="journal article" date="2019" name="Int. J. Syst. Evol. Microbiol.">
        <title>The Global Catalogue of Microorganisms (GCM) 10K type strain sequencing project: providing services to taxonomists for standard genome sequencing and annotation.</title>
        <authorList>
            <consortium name="The Broad Institute Genomics Platform"/>
            <consortium name="The Broad Institute Genome Sequencing Center for Infectious Disease"/>
            <person name="Wu L."/>
            <person name="Ma J."/>
        </authorList>
    </citation>
    <scope>NUCLEOTIDE SEQUENCE [LARGE SCALE GENOMIC DNA]</scope>
    <source>
        <strain evidence="4">JCM 15628</strain>
    </source>
</reference>
<proteinExistence type="predicted"/>
<protein>
    <submittedName>
        <fullName evidence="3">Uncharacterized protein</fullName>
    </submittedName>
</protein>